<evidence type="ECO:0000256" key="5">
    <source>
        <dbReference type="ARBA" id="ARBA00022764"/>
    </source>
</evidence>
<evidence type="ECO:0000313" key="7">
    <source>
        <dbReference type="EMBL" id="GGY92461.1"/>
    </source>
</evidence>
<evidence type="ECO:0000259" key="6">
    <source>
        <dbReference type="Pfam" id="PF04349"/>
    </source>
</evidence>
<comment type="similarity">
    <text evidence="3">Belongs to the OpgD/OpgG family.</text>
</comment>
<dbReference type="AlphaFoldDB" id="A0A918P992"/>
<keyword evidence="5" id="KW-0574">Periplasm</keyword>
<dbReference type="Proteomes" id="UP000648075">
    <property type="component" value="Unassembled WGS sequence"/>
</dbReference>
<dbReference type="SUPFAM" id="SSF74650">
    <property type="entry name" value="Galactose mutarotase-like"/>
    <property type="match status" value="1"/>
</dbReference>
<comment type="subcellular location">
    <subcellularLocation>
        <location evidence="1">Periplasm</location>
    </subcellularLocation>
</comment>
<dbReference type="InterPro" id="IPR007444">
    <property type="entry name" value="Glucan_biosyn_MdoG_C"/>
</dbReference>
<dbReference type="PANTHER" id="PTHR30504">
    <property type="entry name" value="GLUCANS BIOSYNTHESIS PROTEIN"/>
    <property type="match status" value="1"/>
</dbReference>
<dbReference type="EMBL" id="BMZA01000001">
    <property type="protein sequence ID" value="GGY92461.1"/>
    <property type="molecule type" value="Genomic_DNA"/>
</dbReference>
<reference evidence="7" key="2">
    <citation type="submission" date="2020-09" db="EMBL/GenBank/DDBJ databases">
        <authorList>
            <person name="Sun Q."/>
            <person name="Kim S."/>
        </authorList>
    </citation>
    <scope>NUCLEOTIDE SEQUENCE</scope>
    <source>
        <strain evidence="7">KCTC 32255</strain>
    </source>
</reference>
<accession>A0A918P992</accession>
<dbReference type="PANTHER" id="PTHR30504:SF3">
    <property type="entry name" value="GLUCANS BIOSYNTHESIS PROTEIN D"/>
    <property type="match status" value="1"/>
</dbReference>
<dbReference type="Pfam" id="PF04349">
    <property type="entry name" value="MdoG"/>
    <property type="match status" value="1"/>
</dbReference>
<feature type="domain" description="Glucan biosynthesis periplasmic MdoG C-terminal" evidence="6">
    <location>
        <begin position="26"/>
        <end position="481"/>
    </location>
</feature>
<keyword evidence="4" id="KW-0732">Signal</keyword>
<proteinExistence type="inferred from homology"/>
<dbReference type="PIRSF" id="PIRSF006281">
    <property type="entry name" value="MdoG"/>
    <property type="match status" value="1"/>
</dbReference>
<dbReference type="GO" id="GO:0051274">
    <property type="term" value="P:beta-glucan biosynthetic process"/>
    <property type="evidence" value="ECO:0007669"/>
    <property type="project" value="TreeGrafter"/>
</dbReference>
<dbReference type="SUPFAM" id="SSF81296">
    <property type="entry name" value="E set domains"/>
    <property type="match status" value="1"/>
</dbReference>
<sequence length="486" mass="52066">MSLIALSALPARARAAGSRFGPDEAFSRQSLVEMARRLAATRYVAPAPSASAAANFDAYVQAAYGPAEVLPGNLRLFPVSQAVAPAAVALHIVENGRARRLIDASGLYPGTVAAEPAGFRVMNADLKADWLAFMGASYFRAAGSTGQYGISARGIAIDTGAPAGEEFPAFTAFWIEPVAADRIKVHALLDGPSLTGAFTFDSHHHLDGDRRGVSQDVQASLFFRRDIARLGIAPASSMFWYDQTGPRADWRPEIHDSDGLAIWSGTGERIWRPLDNPTVARLSAFRADSPRAFGLIQRDQTFANYQDDGAFYDRRPGLWVEPKGSWGAGAVMLYEMPTAGETLDNIAAFWVPDAPARKGGRRELAYTLTWTSADPSADAASRCVDLYEGPAGIPGAAPESGARKFVFDFSGPALSGLARDSGVTAGTDLPADAVIRSAAYPVVGEDGHWRVMLDVRTAKLSRPEFRVYLKRGADALSETVIKAIDR</sequence>
<organism evidence="7 8">
    <name type="scientific">Novosphingobium colocasiae</name>
    <dbReference type="NCBI Taxonomy" id="1256513"/>
    <lineage>
        <taxon>Bacteria</taxon>
        <taxon>Pseudomonadati</taxon>
        <taxon>Pseudomonadota</taxon>
        <taxon>Alphaproteobacteria</taxon>
        <taxon>Sphingomonadales</taxon>
        <taxon>Sphingomonadaceae</taxon>
        <taxon>Novosphingobium</taxon>
    </lineage>
</organism>
<comment type="pathway">
    <text evidence="2">Glycan metabolism; osmoregulated periplasmic glucan (OPG) biosynthesis.</text>
</comment>
<protein>
    <submittedName>
        <fullName evidence="7">Glucan biosynthesis protein D</fullName>
    </submittedName>
</protein>
<dbReference type="InterPro" id="IPR014756">
    <property type="entry name" value="Ig_E-set"/>
</dbReference>
<evidence type="ECO:0000313" key="8">
    <source>
        <dbReference type="Proteomes" id="UP000648075"/>
    </source>
</evidence>
<dbReference type="InterPro" id="IPR014718">
    <property type="entry name" value="GH-type_carb-bd"/>
</dbReference>
<reference evidence="7" key="1">
    <citation type="journal article" date="2014" name="Int. J. Syst. Evol. Microbiol.">
        <title>Complete genome sequence of Corynebacterium casei LMG S-19264T (=DSM 44701T), isolated from a smear-ripened cheese.</title>
        <authorList>
            <consortium name="US DOE Joint Genome Institute (JGI-PGF)"/>
            <person name="Walter F."/>
            <person name="Albersmeier A."/>
            <person name="Kalinowski J."/>
            <person name="Ruckert C."/>
        </authorList>
    </citation>
    <scope>NUCLEOTIDE SEQUENCE</scope>
    <source>
        <strain evidence="7">KCTC 32255</strain>
    </source>
</reference>
<evidence type="ECO:0000256" key="4">
    <source>
        <dbReference type="ARBA" id="ARBA00022729"/>
    </source>
</evidence>
<comment type="caution">
    <text evidence="7">The sequence shown here is derived from an EMBL/GenBank/DDBJ whole genome shotgun (WGS) entry which is preliminary data.</text>
</comment>
<dbReference type="InterPro" id="IPR011013">
    <property type="entry name" value="Gal_mutarotase_sf_dom"/>
</dbReference>
<dbReference type="GO" id="GO:0003824">
    <property type="term" value="F:catalytic activity"/>
    <property type="evidence" value="ECO:0007669"/>
    <property type="project" value="InterPro"/>
</dbReference>
<dbReference type="InterPro" id="IPR013783">
    <property type="entry name" value="Ig-like_fold"/>
</dbReference>
<dbReference type="Gene3D" id="2.70.98.10">
    <property type="match status" value="1"/>
</dbReference>
<dbReference type="Gene3D" id="2.60.40.10">
    <property type="entry name" value="Immunoglobulins"/>
    <property type="match status" value="1"/>
</dbReference>
<dbReference type="GO" id="GO:0030246">
    <property type="term" value="F:carbohydrate binding"/>
    <property type="evidence" value="ECO:0007669"/>
    <property type="project" value="InterPro"/>
</dbReference>
<dbReference type="RefSeq" id="WP_308430386.1">
    <property type="nucleotide sequence ID" value="NZ_BMZA01000001.1"/>
</dbReference>
<dbReference type="GO" id="GO:0030288">
    <property type="term" value="C:outer membrane-bounded periplasmic space"/>
    <property type="evidence" value="ECO:0007669"/>
    <property type="project" value="TreeGrafter"/>
</dbReference>
<keyword evidence="8" id="KW-1185">Reference proteome</keyword>
<evidence type="ECO:0000256" key="2">
    <source>
        <dbReference type="ARBA" id="ARBA00005001"/>
    </source>
</evidence>
<gene>
    <name evidence="7" type="primary">mdoD</name>
    <name evidence="7" type="ORF">GCM10011614_04070</name>
</gene>
<evidence type="ECO:0000256" key="1">
    <source>
        <dbReference type="ARBA" id="ARBA00004418"/>
    </source>
</evidence>
<evidence type="ECO:0000256" key="3">
    <source>
        <dbReference type="ARBA" id="ARBA00009284"/>
    </source>
</evidence>
<dbReference type="InterPro" id="IPR014438">
    <property type="entry name" value="Glucan_biosyn_MdoG/MdoD"/>
</dbReference>
<name>A0A918P992_9SPHN</name>